<dbReference type="AlphaFoldDB" id="A0AAW1Q9J4"/>
<evidence type="ECO:0000256" key="2">
    <source>
        <dbReference type="ARBA" id="ARBA00022679"/>
    </source>
</evidence>
<evidence type="ECO:0000313" key="7">
    <source>
        <dbReference type="Proteomes" id="UP001438707"/>
    </source>
</evidence>
<feature type="domain" description="Glycosyl transferase CAP10" evidence="5">
    <location>
        <begin position="246"/>
        <end position="493"/>
    </location>
</feature>
<dbReference type="InterPro" id="IPR051091">
    <property type="entry name" value="O-Glucosyltr/Glycosyltrsf_90"/>
</dbReference>
<dbReference type="GO" id="GO:0016740">
    <property type="term" value="F:transferase activity"/>
    <property type="evidence" value="ECO:0007669"/>
    <property type="project" value="UniProtKB-KW"/>
</dbReference>
<name>A0AAW1Q9J4_9CHLO</name>
<evidence type="ECO:0000259" key="5">
    <source>
        <dbReference type="SMART" id="SM00672"/>
    </source>
</evidence>
<dbReference type="Proteomes" id="UP001438707">
    <property type="component" value="Unassembled WGS sequence"/>
</dbReference>
<dbReference type="SMART" id="SM00672">
    <property type="entry name" value="CAP10"/>
    <property type="match status" value="1"/>
</dbReference>
<feature type="region of interest" description="Disordered" evidence="3">
    <location>
        <begin position="38"/>
        <end position="76"/>
    </location>
</feature>
<evidence type="ECO:0000256" key="1">
    <source>
        <dbReference type="ARBA" id="ARBA00010118"/>
    </source>
</evidence>
<dbReference type="PANTHER" id="PTHR12203">
    <property type="entry name" value="KDEL LYS-ASP-GLU-LEU CONTAINING - RELATED"/>
    <property type="match status" value="1"/>
</dbReference>
<proteinExistence type="inferred from homology"/>
<evidence type="ECO:0000256" key="4">
    <source>
        <dbReference type="SAM" id="SignalP"/>
    </source>
</evidence>
<accession>A0AAW1Q9J4</accession>
<feature type="chain" id="PRO_5043598268" description="Glycosyl transferase CAP10 domain-containing protein" evidence="4">
    <location>
        <begin position="27"/>
        <end position="546"/>
    </location>
</feature>
<reference evidence="6 7" key="1">
    <citation type="journal article" date="2024" name="Nat. Commun.">
        <title>Phylogenomics reveals the evolutionary origins of lichenization in chlorophyte algae.</title>
        <authorList>
            <person name="Puginier C."/>
            <person name="Libourel C."/>
            <person name="Otte J."/>
            <person name="Skaloud P."/>
            <person name="Haon M."/>
            <person name="Grisel S."/>
            <person name="Petersen M."/>
            <person name="Berrin J.G."/>
            <person name="Delaux P.M."/>
            <person name="Dal Grande F."/>
            <person name="Keller J."/>
        </authorList>
    </citation>
    <scope>NUCLEOTIDE SEQUENCE [LARGE SCALE GENOMIC DNA]</scope>
    <source>
        <strain evidence="6 7">SAG 2145</strain>
    </source>
</reference>
<evidence type="ECO:0000313" key="6">
    <source>
        <dbReference type="EMBL" id="KAK9818875.1"/>
    </source>
</evidence>
<keyword evidence="7" id="KW-1185">Reference proteome</keyword>
<organism evidence="6 7">
    <name type="scientific">Apatococcus lobatus</name>
    <dbReference type="NCBI Taxonomy" id="904363"/>
    <lineage>
        <taxon>Eukaryota</taxon>
        <taxon>Viridiplantae</taxon>
        <taxon>Chlorophyta</taxon>
        <taxon>core chlorophytes</taxon>
        <taxon>Trebouxiophyceae</taxon>
        <taxon>Chlorellales</taxon>
        <taxon>Chlorellaceae</taxon>
        <taxon>Apatococcus</taxon>
    </lineage>
</organism>
<dbReference type="Pfam" id="PF05686">
    <property type="entry name" value="Glyco_transf_90"/>
    <property type="match status" value="1"/>
</dbReference>
<comment type="caution">
    <text evidence="6">The sequence shown here is derived from an EMBL/GenBank/DDBJ whole genome shotgun (WGS) entry which is preliminary data.</text>
</comment>
<gene>
    <name evidence="6" type="ORF">WJX74_005986</name>
</gene>
<evidence type="ECO:0000256" key="3">
    <source>
        <dbReference type="SAM" id="MobiDB-lite"/>
    </source>
</evidence>
<dbReference type="EMBL" id="JALJOS010000053">
    <property type="protein sequence ID" value="KAK9818875.1"/>
    <property type="molecule type" value="Genomic_DNA"/>
</dbReference>
<protein>
    <recommendedName>
        <fullName evidence="5">Glycosyl transferase CAP10 domain-containing protein</fullName>
    </recommendedName>
</protein>
<keyword evidence="4" id="KW-0732">Signal</keyword>
<sequence length="546" mass="61187">MILRRLPRYHALLAACLLFSARFCEGSLGLLEEDGSASSLVDGDAASTGRHASSAGDGDAASTASHASSVGDGHDRRQLRHRQINQVHDPLAITPQENEFPLVQDVKTPGELPAQILEPHQPGATPAQPAMPMSALPDVPASKVPSVETFPETGGEVPYTHGHSTASQADLDALFGQIHADLATFKDTGITLEMVEQVYCMFNTQSFRLQVLGGQMYIAGETLPFAMIQDRFKILIANVWARYKHRLPDVDMMVQFDDWMIPNLAGKHPHGPCAQQGPVVTPSKMANENHGLLAPDSSWMDPPGWELNRELLLDAAARLPWHNRTSKLMFRGAPNGMRQWMLGPDMSSLRNDDLDVALKSWWRIEDADDTFSQAEECGYKYLLYMPGNTWANRMKYLMACGSTVIMPRDRYVAFWWHLLQDRKNVYIIDPLAGGNSAGPYLRSVVEELRAHDAEAKAMGDNAFRIVHDILHPDNIYEYWFRLITEYAKLQRFTPTLHPDAIPLAQSIMRVGQRKVIHFDNRTCDICLRPMKEHVWHSHHMAGTGRL</sequence>
<feature type="compositionally biased region" description="Low complexity" evidence="3">
    <location>
        <begin position="51"/>
        <end position="69"/>
    </location>
</feature>
<dbReference type="PANTHER" id="PTHR12203:SF35">
    <property type="entry name" value="PROTEIN O-GLUCOSYLTRANSFERASE 1"/>
    <property type="match status" value="1"/>
</dbReference>
<keyword evidence="2" id="KW-0808">Transferase</keyword>
<feature type="signal peptide" evidence="4">
    <location>
        <begin position="1"/>
        <end position="26"/>
    </location>
</feature>
<dbReference type="InterPro" id="IPR006598">
    <property type="entry name" value="CAP10"/>
</dbReference>
<comment type="similarity">
    <text evidence="1">Belongs to the glycosyltransferase 90 family.</text>
</comment>